<evidence type="ECO:0000313" key="2">
    <source>
        <dbReference type="Proteomes" id="UP001168877"/>
    </source>
</evidence>
<evidence type="ECO:0000313" key="1">
    <source>
        <dbReference type="EMBL" id="KAK0582608.1"/>
    </source>
</evidence>
<dbReference type="Pfam" id="PF14223">
    <property type="entry name" value="Retrotran_gag_2"/>
    <property type="match status" value="1"/>
</dbReference>
<organism evidence="1 2">
    <name type="scientific">Acer saccharum</name>
    <name type="common">Sugar maple</name>
    <dbReference type="NCBI Taxonomy" id="4024"/>
    <lineage>
        <taxon>Eukaryota</taxon>
        <taxon>Viridiplantae</taxon>
        <taxon>Streptophyta</taxon>
        <taxon>Embryophyta</taxon>
        <taxon>Tracheophyta</taxon>
        <taxon>Spermatophyta</taxon>
        <taxon>Magnoliopsida</taxon>
        <taxon>eudicotyledons</taxon>
        <taxon>Gunneridae</taxon>
        <taxon>Pentapetalae</taxon>
        <taxon>rosids</taxon>
        <taxon>malvids</taxon>
        <taxon>Sapindales</taxon>
        <taxon>Sapindaceae</taxon>
        <taxon>Hippocastanoideae</taxon>
        <taxon>Acereae</taxon>
        <taxon>Acer</taxon>
    </lineage>
</organism>
<proteinExistence type="predicted"/>
<protein>
    <recommendedName>
        <fullName evidence="3">UBN2_2 domain-containing protein</fullName>
    </recommendedName>
</protein>
<dbReference type="AlphaFoldDB" id="A0AA39S117"/>
<dbReference type="EMBL" id="JAUESC010000384">
    <property type="protein sequence ID" value="KAK0582608.1"/>
    <property type="molecule type" value="Genomic_DNA"/>
</dbReference>
<keyword evidence="2" id="KW-1185">Reference proteome</keyword>
<accession>A0AA39S117</accession>
<dbReference type="PANTHER" id="PTHR35317:SF18">
    <property type="entry name" value="RNA-DIRECTED DNA POLYMERASE"/>
    <property type="match status" value="1"/>
</dbReference>
<sequence length="209" mass="24566">MAYASKSIVAELNKREKLNSDNYEMWHRKVQLILEEQETLETLTNTMVEPPIGNTAQHRRDMETYQTWKKKNSLARITMLSSMIDALMCENEGFDTMQDMWIALKDKFGGTSTTKLRRLTIKFDTYRKRQNPDMRQHLREMSNMIHELKSTGHSLTDEQQIQAVIRSFPNSWENMKINMTYNDNIKTFDDISHHVELEDERLEAAKASG</sequence>
<dbReference type="Proteomes" id="UP001168877">
    <property type="component" value="Unassembled WGS sequence"/>
</dbReference>
<reference evidence="1" key="2">
    <citation type="submission" date="2023-06" db="EMBL/GenBank/DDBJ databases">
        <authorList>
            <person name="Swenson N.G."/>
            <person name="Wegrzyn J.L."/>
            <person name="Mcevoy S.L."/>
        </authorList>
    </citation>
    <scope>NUCLEOTIDE SEQUENCE</scope>
    <source>
        <strain evidence="1">NS2018</strain>
        <tissue evidence="1">Leaf</tissue>
    </source>
</reference>
<dbReference type="PANTHER" id="PTHR35317">
    <property type="entry name" value="OS04G0629600 PROTEIN"/>
    <property type="match status" value="1"/>
</dbReference>
<gene>
    <name evidence="1" type="ORF">LWI29_027594</name>
</gene>
<name>A0AA39S117_ACESA</name>
<reference evidence="1" key="1">
    <citation type="journal article" date="2022" name="Plant J.">
        <title>Strategies of tolerance reflected in two North American maple genomes.</title>
        <authorList>
            <person name="McEvoy S.L."/>
            <person name="Sezen U.U."/>
            <person name="Trouern-Trend A."/>
            <person name="McMahon S.M."/>
            <person name="Schaberg P.G."/>
            <person name="Yang J."/>
            <person name="Wegrzyn J.L."/>
            <person name="Swenson N.G."/>
        </authorList>
    </citation>
    <scope>NUCLEOTIDE SEQUENCE</scope>
    <source>
        <strain evidence="1">NS2018</strain>
    </source>
</reference>
<evidence type="ECO:0008006" key="3">
    <source>
        <dbReference type="Google" id="ProtNLM"/>
    </source>
</evidence>
<comment type="caution">
    <text evidence="1">The sequence shown here is derived from an EMBL/GenBank/DDBJ whole genome shotgun (WGS) entry which is preliminary data.</text>
</comment>